<dbReference type="Proteomes" id="UP001334501">
    <property type="component" value="Unassembled WGS sequence"/>
</dbReference>
<name>A0ABU7YPY1_9GAMM</name>
<dbReference type="RefSeq" id="WP_412699559.1">
    <property type="nucleotide sequence ID" value="NZ_JAXGFO010000021.1"/>
</dbReference>
<sequence length="104" mass="11449">MPDPSSSDAERFPRLCEGWALTPEQVETFFALSSEMDSRAYHHEYDTAPCMIEGGLVDDGRQWAFHINGAAKGYWSDGSDTRYFGCTAAACDALVLVPHIGMDP</sequence>
<protein>
    <recommendedName>
        <fullName evidence="3">DUF2591 domain-containing protein</fullName>
    </recommendedName>
</protein>
<comment type="caution">
    <text evidence="1">The sequence shown here is derived from an EMBL/GenBank/DDBJ whole genome shotgun (WGS) entry which is preliminary data.</text>
</comment>
<evidence type="ECO:0008006" key="3">
    <source>
        <dbReference type="Google" id="ProtNLM"/>
    </source>
</evidence>
<evidence type="ECO:0000313" key="2">
    <source>
        <dbReference type="Proteomes" id="UP001334501"/>
    </source>
</evidence>
<keyword evidence="2" id="KW-1185">Reference proteome</keyword>
<proteinExistence type="predicted"/>
<evidence type="ECO:0000313" key="1">
    <source>
        <dbReference type="EMBL" id="MEG3157367.1"/>
    </source>
</evidence>
<accession>A0ABU7YPY1</accession>
<reference evidence="1 2" key="1">
    <citation type="journal article" date="2017" name="Curr. Microbiol.">
        <title>Lysobacter zhanggongensis sp. nov. Isolated from a Pit Mud.</title>
        <authorList>
            <person name="Zhang X.F."/>
            <person name="Wang H.H."/>
            <person name="Sun X.Y."/>
            <person name="Pan C.M."/>
        </authorList>
    </citation>
    <scope>NUCLEOTIDE SEQUENCE [LARGE SCALE GENOMIC DNA]</scope>
    <source>
        <strain evidence="1 2">ZGLJ7-1</strain>
    </source>
</reference>
<organism evidence="1 2">
    <name type="scientific">Lysobacter zhanggongensis</name>
    <dbReference type="NCBI Taxonomy" id="1774951"/>
    <lineage>
        <taxon>Bacteria</taxon>
        <taxon>Pseudomonadati</taxon>
        <taxon>Pseudomonadota</taxon>
        <taxon>Gammaproteobacteria</taxon>
        <taxon>Lysobacterales</taxon>
        <taxon>Lysobacteraceae</taxon>
        <taxon>Lysobacter</taxon>
    </lineage>
</organism>
<gene>
    <name evidence="1" type="ORF">SNE33_05600</name>
</gene>
<dbReference type="EMBL" id="JAXGFO010000021">
    <property type="protein sequence ID" value="MEG3157367.1"/>
    <property type="molecule type" value="Genomic_DNA"/>
</dbReference>